<organism evidence="1 2">
    <name type="scientific">Zophobas morio</name>
    <dbReference type="NCBI Taxonomy" id="2755281"/>
    <lineage>
        <taxon>Eukaryota</taxon>
        <taxon>Metazoa</taxon>
        <taxon>Ecdysozoa</taxon>
        <taxon>Arthropoda</taxon>
        <taxon>Hexapoda</taxon>
        <taxon>Insecta</taxon>
        <taxon>Pterygota</taxon>
        <taxon>Neoptera</taxon>
        <taxon>Endopterygota</taxon>
        <taxon>Coleoptera</taxon>
        <taxon>Polyphaga</taxon>
        <taxon>Cucujiformia</taxon>
        <taxon>Tenebrionidae</taxon>
        <taxon>Zophobas</taxon>
    </lineage>
</organism>
<name>A0AA38MAY1_9CUCU</name>
<evidence type="ECO:0000313" key="2">
    <source>
        <dbReference type="Proteomes" id="UP001168821"/>
    </source>
</evidence>
<protein>
    <submittedName>
        <fullName evidence="1">Uncharacterized protein</fullName>
    </submittedName>
</protein>
<evidence type="ECO:0000313" key="1">
    <source>
        <dbReference type="EMBL" id="KAJ3649267.1"/>
    </source>
</evidence>
<gene>
    <name evidence="1" type="ORF">Zmor_021020</name>
</gene>
<comment type="caution">
    <text evidence="1">The sequence shown here is derived from an EMBL/GenBank/DDBJ whole genome shotgun (WGS) entry which is preliminary data.</text>
</comment>
<proteinExistence type="predicted"/>
<dbReference type="Proteomes" id="UP001168821">
    <property type="component" value="Unassembled WGS sequence"/>
</dbReference>
<keyword evidence="2" id="KW-1185">Reference proteome</keyword>
<accession>A0AA38MAY1</accession>
<sequence length="103" mass="11817">MVPSHHRVCMRMAHSVHINPDPGIRTEWQSCALQFVSSHRDFHILFLHQSRFQHSISPDSDYQSPAGYCLSDCSCCCHAADRELLAPRLSVILPRPNNQDRHI</sequence>
<dbReference type="AlphaFoldDB" id="A0AA38MAY1"/>
<dbReference type="EMBL" id="JALNTZ010000006">
    <property type="protein sequence ID" value="KAJ3649267.1"/>
    <property type="molecule type" value="Genomic_DNA"/>
</dbReference>
<reference evidence="1" key="1">
    <citation type="journal article" date="2023" name="G3 (Bethesda)">
        <title>Whole genome assemblies of Zophobas morio and Tenebrio molitor.</title>
        <authorList>
            <person name="Kaur S."/>
            <person name="Stinson S.A."/>
            <person name="diCenzo G.C."/>
        </authorList>
    </citation>
    <scope>NUCLEOTIDE SEQUENCE</scope>
    <source>
        <strain evidence="1">QUZm001</strain>
    </source>
</reference>